<dbReference type="Proteomes" id="UP000593572">
    <property type="component" value="Unassembled WGS sequence"/>
</dbReference>
<protein>
    <submittedName>
        <fullName evidence="2">Uncharacterized protein</fullName>
    </submittedName>
</protein>
<evidence type="ECO:0000313" key="3">
    <source>
        <dbReference type="Proteomes" id="UP000593572"/>
    </source>
</evidence>
<sequence length="172" mass="19772">MEKRFLDKVEDNMAVRIWSEKTQQEKGDSLTEDKSSNGSQPGLNKKGDSKCIYWKSSQDLILTHPDMNKIVDVFVLSIYELVISPKALGHINGAVSDLFDWLDKRVTQRLAQCEFAYKGDNYKKKPTEEHLQVIPSELKIIKQDFEKRSSELGKRIKNLEEEKIQLGLDADV</sequence>
<comment type="caution">
    <text evidence="2">The sequence shown here is derived from an EMBL/GenBank/DDBJ whole genome shotgun (WGS) entry which is preliminary data.</text>
</comment>
<feature type="compositionally biased region" description="Basic and acidic residues" evidence="1">
    <location>
        <begin position="18"/>
        <end position="35"/>
    </location>
</feature>
<feature type="region of interest" description="Disordered" evidence="1">
    <location>
        <begin position="18"/>
        <end position="46"/>
    </location>
</feature>
<accession>A0A7J8LW19</accession>
<name>A0A7J8LW19_9ROSI</name>
<dbReference type="PANTHER" id="PTHR48200">
    <property type="entry name" value="PROTEIN, PUTATIVE-RELATED"/>
    <property type="match status" value="1"/>
</dbReference>
<keyword evidence="3" id="KW-1185">Reference proteome</keyword>
<dbReference type="PANTHER" id="PTHR48200:SF1">
    <property type="entry name" value="AMINOTRANSFERASE-LIKE PLANT MOBILE DOMAIN-CONTAINING PROTEIN"/>
    <property type="match status" value="1"/>
</dbReference>
<gene>
    <name evidence="2" type="ORF">Golob_026597</name>
</gene>
<reference evidence="2 3" key="1">
    <citation type="journal article" date="2019" name="Genome Biol. Evol.">
        <title>Insights into the evolution of the New World diploid cottons (Gossypium, subgenus Houzingenia) based on genome sequencing.</title>
        <authorList>
            <person name="Grover C.E."/>
            <person name="Arick M.A. 2nd"/>
            <person name="Thrash A."/>
            <person name="Conover J.L."/>
            <person name="Sanders W.S."/>
            <person name="Peterson D.G."/>
            <person name="Frelichowski J.E."/>
            <person name="Scheffler J.A."/>
            <person name="Scheffler B.E."/>
            <person name="Wendel J.F."/>
        </authorList>
    </citation>
    <scope>NUCLEOTIDE SEQUENCE [LARGE SCALE GENOMIC DNA]</scope>
    <source>
        <strain evidence="2">157</strain>
        <tissue evidence="2">Leaf</tissue>
    </source>
</reference>
<dbReference type="EMBL" id="JABEZX010000005">
    <property type="protein sequence ID" value="MBA0556502.1"/>
    <property type="molecule type" value="Genomic_DNA"/>
</dbReference>
<proteinExistence type="predicted"/>
<evidence type="ECO:0000256" key="1">
    <source>
        <dbReference type="SAM" id="MobiDB-lite"/>
    </source>
</evidence>
<organism evidence="2 3">
    <name type="scientific">Gossypium lobatum</name>
    <dbReference type="NCBI Taxonomy" id="34289"/>
    <lineage>
        <taxon>Eukaryota</taxon>
        <taxon>Viridiplantae</taxon>
        <taxon>Streptophyta</taxon>
        <taxon>Embryophyta</taxon>
        <taxon>Tracheophyta</taxon>
        <taxon>Spermatophyta</taxon>
        <taxon>Magnoliopsida</taxon>
        <taxon>eudicotyledons</taxon>
        <taxon>Gunneridae</taxon>
        <taxon>Pentapetalae</taxon>
        <taxon>rosids</taxon>
        <taxon>malvids</taxon>
        <taxon>Malvales</taxon>
        <taxon>Malvaceae</taxon>
        <taxon>Malvoideae</taxon>
        <taxon>Gossypium</taxon>
    </lineage>
</organism>
<dbReference type="AlphaFoldDB" id="A0A7J8LW19"/>
<evidence type="ECO:0000313" key="2">
    <source>
        <dbReference type="EMBL" id="MBA0556502.1"/>
    </source>
</evidence>